<dbReference type="PANTHER" id="PTHR33991">
    <property type="entry name" value="DNA REPAIR PROTEIN RECO"/>
    <property type="match status" value="1"/>
</dbReference>
<feature type="domain" description="DNA replication/recombination mediator RecO N-terminal" evidence="4">
    <location>
        <begin position="5"/>
        <end position="79"/>
    </location>
</feature>
<dbReference type="AlphaFoldDB" id="A0A1F5EPT6"/>
<dbReference type="Pfam" id="PF11967">
    <property type="entry name" value="RecO_N"/>
    <property type="match status" value="1"/>
</dbReference>
<reference evidence="5 6" key="1">
    <citation type="journal article" date="2016" name="Nat. Commun.">
        <title>Thousands of microbial genomes shed light on interconnected biogeochemical processes in an aquifer system.</title>
        <authorList>
            <person name="Anantharaman K."/>
            <person name="Brown C.T."/>
            <person name="Hug L.A."/>
            <person name="Sharon I."/>
            <person name="Castelle C.J."/>
            <person name="Probst A.J."/>
            <person name="Thomas B.C."/>
            <person name="Singh A."/>
            <person name="Wilkins M.J."/>
            <person name="Karaoz U."/>
            <person name="Brodie E.L."/>
            <person name="Williams K.H."/>
            <person name="Hubbard S.S."/>
            <person name="Banfield J.F."/>
        </authorList>
    </citation>
    <scope>NUCLEOTIDE SEQUENCE [LARGE SCALE GENOMIC DNA]</scope>
</reference>
<organism evidence="5 6">
    <name type="scientific">Candidatus Campbellbacteria bacterium RIFCSPLOWO2_01_FULL_34_15</name>
    <dbReference type="NCBI Taxonomy" id="1797579"/>
    <lineage>
        <taxon>Bacteria</taxon>
        <taxon>Candidatus Campbelliibacteriota</taxon>
    </lineage>
</organism>
<dbReference type="GO" id="GO:0006302">
    <property type="term" value="P:double-strand break repair"/>
    <property type="evidence" value="ECO:0007669"/>
    <property type="project" value="TreeGrafter"/>
</dbReference>
<proteinExistence type="predicted"/>
<evidence type="ECO:0000256" key="1">
    <source>
        <dbReference type="ARBA" id="ARBA00022763"/>
    </source>
</evidence>
<protein>
    <submittedName>
        <fullName evidence="5">DNA repair protein RecO</fullName>
    </submittedName>
</protein>
<dbReference type="Gene3D" id="2.40.50.140">
    <property type="entry name" value="Nucleic acid-binding proteins"/>
    <property type="match status" value="1"/>
</dbReference>
<keyword evidence="1" id="KW-0227">DNA damage</keyword>
<evidence type="ECO:0000313" key="5">
    <source>
        <dbReference type="EMBL" id="OGD69412.1"/>
    </source>
</evidence>
<keyword evidence="3" id="KW-0234">DNA repair</keyword>
<dbReference type="Proteomes" id="UP000176865">
    <property type="component" value="Unassembled WGS sequence"/>
</dbReference>
<dbReference type="GO" id="GO:0043590">
    <property type="term" value="C:bacterial nucleoid"/>
    <property type="evidence" value="ECO:0007669"/>
    <property type="project" value="TreeGrafter"/>
</dbReference>
<evidence type="ECO:0000259" key="4">
    <source>
        <dbReference type="Pfam" id="PF11967"/>
    </source>
</evidence>
<dbReference type="EMBL" id="MFAB01000002">
    <property type="protein sequence ID" value="OGD69412.1"/>
    <property type="molecule type" value="Genomic_DNA"/>
</dbReference>
<dbReference type="SUPFAM" id="SSF50249">
    <property type="entry name" value="Nucleic acid-binding proteins"/>
    <property type="match status" value="1"/>
</dbReference>
<evidence type="ECO:0000256" key="2">
    <source>
        <dbReference type="ARBA" id="ARBA00023172"/>
    </source>
</evidence>
<dbReference type="PANTHER" id="PTHR33991:SF1">
    <property type="entry name" value="DNA REPAIR PROTEIN RECO"/>
    <property type="match status" value="1"/>
</dbReference>
<evidence type="ECO:0000313" key="6">
    <source>
        <dbReference type="Proteomes" id="UP000176865"/>
    </source>
</evidence>
<dbReference type="InterPro" id="IPR003717">
    <property type="entry name" value="RecO"/>
</dbReference>
<dbReference type="GO" id="GO:0006310">
    <property type="term" value="P:DNA recombination"/>
    <property type="evidence" value="ECO:0007669"/>
    <property type="project" value="UniProtKB-KW"/>
</dbReference>
<dbReference type="NCBIfam" id="TIGR00613">
    <property type="entry name" value="reco"/>
    <property type="match status" value="1"/>
</dbReference>
<keyword evidence="2" id="KW-0233">DNA recombination</keyword>
<dbReference type="InterPro" id="IPR022572">
    <property type="entry name" value="DNA_rep/recomb_RecO_N"/>
</dbReference>
<dbReference type="STRING" id="1797579.A2996_01785"/>
<evidence type="ECO:0000256" key="3">
    <source>
        <dbReference type="ARBA" id="ARBA00023204"/>
    </source>
</evidence>
<name>A0A1F5EPT6_9BACT</name>
<sequence length="199" mass="23221">MSHHIYNTKGIVLSSFPIGESDKLFKIFTRELGLVDATAQGVRKTESKNRYGLQDFSLLHISLVRGREVWRITNVSTIKNLFFDLEEKKDARESLIKIILFVQKLVHGEEKNEKLFYLVLNAFEFLKQKETSPTSLKSFETIYFLKILDNLGYFDKNIQEEKFKDFLSCDVTNDLINKMSFVEKDAQIEINEALKETHL</sequence>
<gene>
    <name evidence="5" type="ORF">A2996_01785</name>
</gene>
<accession>A0A1F5EPT6</accession>
<comment type="caution">
    <text evidence="5">The sequence shown here is derived from an EMBL/GenBank/DDBJ whole genome shotgun (WGS) entry which is preliminary data.</text>
</comment>
<dbReference type="InterPro" id="IPR012340">
    <property type="entry name" value="NA-bd_OB-fold"/>
</dbReference>